<proteinExistence type="predicted"/>
<feature type="compositionally biased region" description="Low complexity" evidence="2">
    <location>
        <begin position="41"/>
        <end position="50"/>
    </location>
</feature>
<dbReference type="Pfam" id="PF06747">
    <property type="entry name" value="CHCH"/>
    <property type="match status" value="1"/>
</dbReference>
<evidence type="ECO:0000256" key="2">
    <source>
        <dbReference type="SAM" id="MobiDB-lite"/>
    </source>
</evidence>
<dbReference type="PANTHER" id="PTHR13523:SF2">
    <property type="entry name" value="COILED-COIL-HELIX-COILED-COIL-HELIX DOMAIN CONTAINING 2, ISOFORM A-RELATED"/>
    <property type="match status" value="1"/>
</dbReference>
<gene>
    <name evidence="4" type="ORF">MERR_LOCUS14342</name>
</gene>
<feature type="region of interest" description="Disordered" evidence="2">
    <location>
        <begin position="1"/>
        <end position="50"/>
    </location>
</feature>
<keyword evidence="1" id="KW-1015">Disulfide bond</keyword>
<dbReference type="AlphaFoldDB" id="A0A6D2IGD2"/>
<reference evidence="4" key="1">
    <citation type="submission" date="2020-01" db="EMBL/GenBank/DDBJ databases">
        <authorList>
            <person name="Mishra B."/>
        </authorList>
    </citation>
    <scope>NUCLEOTIDE SEQUENCE [LARGE SCALE GENOMIC DNA]</scope>
</reference>
<evidence type="ECO:0000259" key="3">
    <source>
        <dbReference type="Pfam" id="PF06747"/>
    </source>
</evidence>
<evidence type="ECO:0000256" key="1">
    <source>
        <dbReference type="ARBA" id="ARBA00023157"/>
    </source>
</evidence>
<sequence length="132" mass="14405">MMSSFAVGYVARSAPRPRSAATRSPKRSTPSYTPPPKTDHSYSSGSSSNYGEGMTSHVVDAIVDAFKFLRTTKELPVAAPDTNSSASISCVTQAKAFQDCLDEFETDITKCQLYMNMWSQCKKRNSDSKLSA</sequence>
<dbReference type="SUPFAM" id="SSF47072">
    <property type="entry name" value="Cysteine alpha-hairpin motif"/>
    <property type="match status" value="1"/>
</dbReference>
<dbReference type="GO" id="GO:0005739">
    <property type="term" value="C:mitochondrion"/>
    <property type="evidence" value="ECO:0007669"/>
    <property type="project" value="TreeGrafter"/>
</dbReference>
<evidence type="ECO:0000313" key="4">
    <source>
        <dbReference type="EMBL" id="CAA7027107.1"/>
    </source>
</evidence>
<organism evidence="4 5">
    <name type="scientific">Microthlaspi erraticum</name>
    <dbReference type="NCBI Taxonomy" id="1685480"/>
    <lineage>
        <taxon>Eukaryota</taxon>
        <taxon>Viridiplantae</taxon>
        <taxon>Streptophyta</taxon>
        <taxon>Embryophyta</taxon>
        <taxon>Tracheophyta</taxon>
        <taxon>Spermatophyta</taxon>
        <taxon>Magnoliopsida</taxon>
        <taxon>eudicotyledons</taxon>
        <taxon>Gunneridae</taxon>
        <taxon>Pentapetalae</taxon>
        <taxon>rosids</taxon>
        <taxon>malvids</taxon>
        <taxon>Brassicales</taxon>
        <taxon>Brassicaceae</taxon>
        <taxon>Coluteocarpeae</taxon>
        <taxon>Microthlaspi</taxon>
    </lineage>
</organism>
<dbReference type="PANTHER" id="PTHR13523">
    <property type="entry name" value="COILED-COIL-HELIX-COILED-COIL-HELIX DOMAIN CONTAINING 2/NUR77"/>
    <property type="match status" value="1"/>
</dbReference>
<dbReference type="Proteomes" id="UP000467841">
    <property type="component" value="Unassembled WGS sequence"/>
</dbReference>
<dbReference type="InterPro" id="IPR055304">
    <property type="entry name" value="CHCHD2/10-like"/>
</dbReference>
<name>A0A6D2IGD2_9BRAS</name>
<dbReference type="InterPro" id="IPR010625">
    <property type="entry name" value="CHCH"/>
</dbReference>
<dbReference type="InterPro" id="IPR009069">
    <property type="entry name" value="Cys_alpha_HP_mot_SF"/>
</dbReference>
<keyword evidence="5" id="KW-1185">Reference proteome</keyword>
<dbReference type="OrthoDB" id="1106148at2759"/>
<comment type="caution">
    <text evidence="4">The sequence shown here is derived from an EMBL/GenBank/DDBJ whole genome shotgun (WGS) entry which is preliminary data.</text>
</comment>
<feature type="domain" description="CHCH" evidence="3">
    <location>
        <begin position="90"/>
        <end position="124"/>
    </location>
</feature>
<dbReference type="EMBL" id="CACVBM020001052">
    <property type="protein sequence ID" value="CAA7027107.1"/>
    <property type="molecule type" value="Genomic_DNA"/>
</dbReference>
<evidence type="ECO:0000313" key="5">
    <source>
        <dbReference type="Proteomes" id="UP000467841"/>
    </source>
</evidence>
<protein>
    <recommendedName>
        <fullName evidence="3">CHCH domain-containing protein</fullName>
    </recommendedName>
</protein>
<feature type="compositionally biased region" description="Low complexity" evidence="2">
    <location>
        <begin position="11"/>
        <end position="29"/>
    </location>
</feature>
<dbReference type="GO" id="GO:0005634">
    <property type="term" value="C:nucleus"/>
    <property type="evidence" value="ECO:0007669"/>
    <property type="project" value="TreeGrafter"/>
</dbReference>
<accession>A0A6D2IGD2</accession>
<dbReference type="GO" id="GO:0007005">
    <property type="term" value="P:mitochondrion organization"/>
    <property type="evidence" value="ECO:0007669"/>
    <property type="project" value="InterPro"/>
</dbReference>